<proteinExistence type="predicted"/>
<feature type="domain" description="BAG" evidence="3">
    <location>
        <begin position="235"/>
        <end position="298"/>
    </location>
</feature>
<dbReference type="SMART" id="SM00264">
    <property type="entry name" value="BAG"/>
    <property type="match status" value="1"/>
</dbReference>
<sequence length="299" mass="32914">MSWRSPFTNLFRRSPQYSTVSNTPQVSDSDYSYIVDGAAGTYRNQDDNAPDTLLLKHKRNAYELNFPAYAINDGTLSVRELRRRAAEATGAPDPKRVKLLYKGKLLDDDDLPCRDEGLKQQSEVLCVVSEVGESTPSEGSDAEDKASDSAPPDDAPRPKRVRNRNKNKKNKNKKKNKDGADSLAPSADQKPSASPSRSTLPAPAPNLKAFSTPLEQAQALSAYFQRELLPLCDEYIANTPTDPKSREFEHAKLSETILAQVLLRADGIEPDGNVDARNARKALVKEAQSTLTKLDQAKA</sequence>
<dbReference type="PROSITE" id="PS50053">
    <property type="entry name" value="UBIQUITIN_2"/>
    <property type="match status" value="1"/>
</dbReference>
<protein>
    <submittedName>
        <fullName evidence="4">BAG domain protein</fullName>
    </submittedName>
</protein>
<dbReference type="InterPro" id="IPR039690">
    <property type="entry name" value="SNRNP25"/>
</dbReference>
<evidence type="ECO:0000259" key="3">
    <source>
        <dbReference type="PROSITE" id="PS51035"/>
    </source>
</evidence>
<dbReference type="SUPFAM" id="SSF54236">
    <property type="entry name" value="Ubiquitin-like"/>
    <property type="match status" value="1"/>
</dbReference>
<name>A0A0L1ILK5_ASPN3</name>
<dbReference type="Pfam" id="PF02179">
    <property type="entry name" value="BAG"/>
    <property type="match status" value="1"/>
</dbReference>
<dbReference type="Gene3D" id="1.20.58.120">
    <property type="entry name" value="BAG domain"/>
    <property type="match status" value="1"/>
</dbReference>
<organism evidence="4 5">
    <name type="scientific">Aspergillus nomiae NRRL (strain ATCC 15546 / NRRL 13137 / CBS 260.88 / M93)</name>
    <dbReference type="NCBI Taxonomy" id="1509407"/>
    <lineage>
        <taxon>Eukaryota</taxon>
        <taxon>Fungi</taxon>
        <taxon>Dikarya</taxon>
        <taxon>Ascomycota</taxon>
        <taxon>Pezizomycotina</taxon>
        <taxon>Eurotiomycetes</taxon>
        <taxon>Eurotiomycetidae</taxon>
        <taxon>Eurotiales</taxon>
        <taxon>Aspergillaceae</taxon>
        <taxon>Aspergillus</taxon>
        <taxon>Aspergillus subgen. Circumdati</taxon>
    </lineage>
</organism>
<dbReference type="InterPro" id="IPR029071">
    <property type="entry name" value="Ubiquitin-like_domsf"/>
</dbReference>
<dbReference type="PANTHER" id="PTHR14942:SF0">
    <property type="entry name" value="U11_U12 SMALL NUCLEAR RIBONUCLEOPROTEIN 25 KDA PROTEIN"/>
    <property type="match status" value="1"/>
</dbReference>
<gene>
    <name evidence="4" type="ORF">ANOM_011696</name>
</gene>
<dbReference type="GeneID" id="26813500"/>
<accession>A0A0L1ILK5</accession>
<keyword evidence="5" id="KW-1185">Reference proteome</keyword>
<comment type="caution">
    <text evidence="4">The sequence shown here is derived from an EMBL/GenBank/DDBJ whole genome shotgun (WGS) entry which is preliminary data.</text>
</comment>
<dbReference type="InterPro" id="IPR000626">
    <property type="entry name" value="Ubiquitin-like_dom"/>
</dbReference>
<dbReference type="AlphaFoldDB" id="A0A0L1ILK5"/>
<feature type="region of interest" description="Disordered" evidence="1">
    <location>
        <begin position="130"/>
        <end position="209"/>
    </location>
</feature>
<feature type="compositionally biased region" description="Basic residues" evidence="1">
    <location>
        <begin position="158"/>
        <end position="176"/>
    </location>
</feature>
<dbReference type="EMBL" id="JNOM01000706">
    <property type="protein sequence ID" value="KNG80078.1"/>
    <property type="molecule type" value="Genomic_DNA"/>
</dbReference>
<dbReference type="Gene3D" id="3.10.20.90">
    <property type="entry name" value="Phosphatidylinositol 3-kinase Catalytic Subunit, Chain A, domain 1"/>
    <property type="match status" value="1"/>
</dbReference>
<dbReference type="PANTHER" id="PTHR14942">
    <property type="entry name" value="U11/U12 SMALL NUCLEAR RIBONUCLEOPROTEIN 25 KDA PROTEIN"/>
    <property type="match status" value="1"/>
</dbReference>
<dbReference type="OrthoDB" id="417450at2759"/>
<dbReference type="GO" id="GO:0005681">
    <property type="term" value="C:spliceosomal complex"/>
    <property type="evidence" value="ECO:0007669"/>
    <property type="project" value="TreeGrafter"/>
</dbReference>
<dbReference type="GO" id="GO:0000398">
    <property type="term" value="P:mRNA splicing, via spliceosome"/>
    <property type="evidence" value="ECO:0007669"/>
    <property type="project" value="InterPro"/>
</dbReference>
<feature type="compositionally biased region" description="Polar residues" evidence="1">
    <location>
        <begin position="189"/>
        <end position="199"/>
    </location>
</feature>
<evidence type="ECO:0000259" key="2">
    <source>
        <dbReference type="PROSITE" id="PS50053"/>
    </source>
</evidence>
<dbReference type="PROSITE" id="PS51035">
    <property type="entry name" value="BAG"/>
    <property type="match status" value="1"/>
</dbReference>
<dbReference type="RefSeq" id="XP_015401001.1">
    <property type="nucleotide sequence ID" value="XM_015556952.1"/>
</dbReference>
<evidence type="ECO:0000256" key="1">
    <source>
        <dbReference type="SAM" id="MobiDB-lite"/>
    </source>
</evidence>
<dbReference type="Pfam" id="PF00240">
    <property type="entry name" value="ubiquitin"/>
    <property type="match status" value="1"/>
</dbReference>
<dbReference type="InterPro" id="IPR003103">
    <property type="entry name" value="BAG_domain"/>
</dbReference>
<dbReference type="GO" id="GO:0051087">
    <property type="term" value="F:protein-folding chaperone binding"/>
    <property type="evidence" value="ECO:0007669"/>
    <property type="project" value="InterPro"/>
</dbReference>
<feature type="domain" description="Ubiquitin-like" evidence="2">
    <location>
        <begin position="77"/>
        <end position="133"/>
    </location>
</feature>
<dbReference type="STRING" id="1509407.A0A0L1ILK5"/>
<evidence type="ECO:0000313" key="5">
    <source>
        <dbReference type="Proteomes" id="UP000037505"/>
    </source>
</evidence>
<dbReference type="Proteomes" id="UP000037505">
    <property type="component" value="Unassembled WGS sequence"/>
</dbReference>
<dbReference type="InterPro" id="IPR036533">
    <property type="entry name" value="BAG_dom_sf"/>
</dbReference>
<dbReference type="SUPFAM" id="SSF63491">
    <property type="entry name" value="BAG domain"/>
    <property type="match status" value="1"/>
</dbReference>
<evidence type="ECO:0000313" key="4">
    <source>
        <dbReference type="EMBL" id="KNG80078.1"/>
    </source>
</evidence>
<reference evidence="4 5" key="1">
    <citation type="submission" date="2014-06" db="EMBL/GenBank/DDBJ databases">
        <title>The Genome of the Aflatoxigenic Filamentous Fungus Aspergillus nomius.</title>
        <authorList>
            <person name="Moore M.G."/>
            <person name="Shannon B.M."/>
            <person name="Brian M.M."/>
        </authorList>
    </citation>
    <scope>NUCLEOTIDE SEQUENCE [LARGE SCALE GENOMIC DNA]</scope>
    <source>
        <strain evidence="4 5">NRRL 13137</strain>
    </source>
</reference>